<protein>
    <recommendedName>
        <fullName evidence="3">Fibronectin type-III domain-containing protein</fullName>
    </recommendedName>
</protein>
<evidence type="ECO:0008006" key="3">
    <source>
        <dbReference type="Google" id="ProtNLM"/>
    </source>
</evidence>
<reference evidence="1 2" key="1">
    <citation type="submission" date="2019-02" db="EMBL/GenBank/DDBJ databases">
        <title>Pedobacter sp. RP-3-11 sp. nov., isolated from Arctic soil.</title>
        <authorList>
            <person name="Dahal R.H."/>
        </authorList>
    </citation>
    <scope>NUCLEOTIDE SEQUENCE [LARGE SCALE GENOMIC DNA]</scope>
    <source>
        <strain evidence="1 2">RP-3-11</strain>
    </source>
</reference>
<accession>A0A4R0P0G6</accession>
<keyword evidence="2" id="KW-1185">Reference proteome</keyword>
<organism evidence="1 2">
    <name type="scientific">Pedobacter frigidisoli</name>
    <dbReference type="NCBI Taxonomy" id="2530455"/>
    <lineage>
        <taxon>Bacteria</taxon>
        <taxon>Pseudomonadati</taxon>
        <taxon>Bacteroidota</taxon>
        <taxon>Sphingobacteriia</taxon>
        <taxon>Sphingobacteriales</taxon>
        <taxon>Sphingobacteriaceae</taxon>
        <taxon>Pedobacter</taxon>
    </lineage>
</organism>
<dbReference type="PROSITE" id="PS51257">
    <property type="entry name" value="PROKAR_LIPOPROTEIN"/>
    <property type="match status" value="1"/>
</dbReference>
<name>A0A4R0P0G6_9SPHI</name>
<evidence type="ECO:0000313" key="2">
    <source>
        <dbReference type="Proteomes" id="UP000291485"/>
    </source>
</evidence>
<evidence type="ECO:0000313" key="1">
    <source>
        <dbReference type="EMBL" id="TCD05845.1"/>
    </source>
</evidence>
<dbReference type="InterPro" id="IPR013783">
    <property type="entry name" value="Ig-like_fold"/>
</dbReference>
<dbReference type="AlphaFoldDB" id="A0A4R0P0G6"/>
<dbReference type="Gene3D" id="2.60.40.10">
    <property type="entry name" value="Immunoglobulins"/>
    <property type="match status" value="3"/>
</dbReference>
<dbReference type="RefSeq" id="WP_131560408.1">
    <property type="nucleotide sequence ID" value="NZ_SJSN01000012.1"/>
</dbReference>
<sequence>MKVERLLLLMFVLSLFACSEFIEPSLKDRKIILLGPGEHLETNSYQQTFWWEGSSDAIFYRLQVATPSFDSLSKLVLDTLITSTKFTYTLDPGKYQWRVRAENGSSQTAFALRSFIVYTSSIAAQSVQLISPLNGLVTNKNELRYEWLNLYGATAYRLQVDNNNFLDESRLLLNISTDNLSYLQQLTIEGNFQYRMRAENAAENSKWSVVKNFNYDITPPEKAGLLLPANRQAVTLPVRLSWAALGDADHYQVYVYKSDSTSLYGTAFPQAVSSASYNLLNAQSGESLLWRIRAVDKAGNTGIFSNYYSFTVQ</sequence>
<dbReference type="InterPro" id="IPR036116">
    <property type="entry name" value="FN3_sf"/>
</dbReference>
<dbReference type="OrthoDB" id="1121506at2"/>
<dbReference type="Proteomes" id="UP000291485">
    <property type="component" value="Unassembled WGS sequence"/>
</dbReference>
<dbReference type="SUPFAM" id="SSF49265">
    <property type="entry name" value="Fibronectin type III"/>
    <property type="match status" value="1"/>
</dbReference>
<dbReference type="EMBL" id="SJSN01000012">
    <property type="protein sequence ID" value="TCD05845.1"/>
    <property type="molecule type" value="Genomic_DNA"/>
</dbReference>
<comment type="caution">
    <text evidence="1">The sequence shown here is derived from an EMBL/GenBank/DDBJ whole genome shotgun (WGS) entry which is preliminary data.</text>
</comment>
<gene>
    <name evidence="1" type="ORF">EZ449_15380</name>
</gene>
<proteinExistence type="predicted"/>